<dbReference type="Proteomes" id="UP000594260">
    <property type="component" value="Unplaced"/>
</dbReference>
<dbReference type="PANTHER" id="PTHR21016:SF7">
    <property type="entry name" value="TM2 DOMAIN-CONTAINING PROTEIN 3"/>
    <property type="match status" value="1"/>
</dbReference>
<evidence type="ECO:0000256" key="3">
    <source>
        <dbReference type="ARBA" id="ARBA00022692"/>
    </source>
</evidence>
<evidence type="ECO:0000256" key="9">
    <source>
        <dbReference type="SAM" id="Phobius"/>
    </source>
</evidence>
<evidence type="ECO:0000256" key="7">
    <source>
        <dbReference type="ARBA" id="ARBA00023180"/>
    </source>
</evidence>
<feature type="chain" id="PRO_5029545670" description="TM2 domain-containing protein" evidence="10">
    <location>
        <begin position="23"/>
        <end position="248"/>
    </location>
</feature>
<keyword evidence="5 9" id="KW-1133">Transmembrane helix</keyword>
<comment type="similarity">
    <text evidence="2">Belongs to the TM2 family.</text>
</comment>
<dbReference type="InterPro" id="IPR007829">
    <property type="entry name" value="TM2"/>
</dbReference>
<dbReference type="InParanoid" id="A0A7M7KEJ3"/>
<evidence type="ECO:0000256" key="10">
    <source>
        <dbReference type="SAM" id="SignalP"/>
    </source>
</evidence>
<dbReference type="PANTHER" id="PTHR21016">
    <property type="entry name" value="BETA-AMYLOID BINDING PROTEIN-RELATED"/>
    <property type="match status" value="1"/>
</dbReference>
<comment type="subcellular location">
    <subcellularLocation>
        <location evidence="1">Membrane</location>
        <topology evidence="1">Multi-pass membrane protein</topology>
    </subcellularLocation>
</comment>
<keyword evidence="13" id="KW-1185">Reference proteome</keyword>
<accession>A0A7M7KEJ3</accession>
<keyword evidence="3 9" id="KW-0812">Transmembrane</keyword>
<reference evidence="12" key="1">
    <citation type="submission" date="2021-01" db="UniProtKB">
        <authorList>
            <consortium name="EnsemblMetazoa"/>
        </authorList>
    </citation>
    <scope>IDENTIFICATION</scope>
</reference>
<keyword evidence="6 9" id="KW-0472">Membrane</keyword>
<evidence type="ECO:0000313" key="12">
    <source>
        <dbReference type="EnsemblMetazoa" id="XP_022665632"/>
    </source>
</evidence>
<evidence type="ECO:0000256" key="6">
    <source>
        <dbReference type="ARBA" id="ARBA00023136"/>
    </source>
</evidence>
<evidence type="ECO:0000256" key="1">
    <source>
        <dbReference type="ARBA" id="ARBA00004141"/>
    </source>
</evidence>
<feature type="transmembrane region" description="Helical" evidence="9">
    <location>
        <begin position="216"/>
        <end position="238"/>
    </location>
</feature>
<evidence type="ECO:0000256" key="8">
    <source>
        <dbReference type="SAM" id="MobiDB-lite"/>
    </source>
</evidence>
<evidence type="ECO:0000259" key="11">
    <source>
        <dbReference type="Pfam" id="PF05154"/>
    </source>
</evidence>
<feature type="region of interest" description="Disordered" evidence="8">
    <location>
        <begin position="38"/>
        <end position="57"/>
    </location>
</feature>
<dbReference type="InterPro" id="IPR050932">
    <property type="entry name" value="TM2D1-3-like"/>
</dbReference>
<proteinExistence type="inferred from homology"/>
<dbReference type="GeneID" id="111252294"/>
<dbReference type="GO" id="GO:0016020">
    <property type="term" value="C:membrane"/>
    <property type="evidence" value="ECO:0007669"/>
    <property type="project" value="UniProtKB-SubCell"/>
</dbReference>
<keyword evidence="7" id="KW-0325">Glycoprotein</keyword>
<dbReference type="AlphaFoldDB" id="A0A7M7KEJ3"/>
<sequence>MTWLKCTMWRAAILGLVVVGKASPALFQSLNPLPTGAVGPGNSGSQGQTSSVNSHTPSSFTSAVLPAYCAELARQTGCDSLPGECLDCFFNCTCVYGSTVIVECAPKKNIDCRHESSLRKRSMICRYCYQTPPEEHICEHNSSCQVTHAPRQYYTASCTVRPDVICLGKRVFLKRRLCNWTRGYSWSTALLLSVVLGGFGVDRFYLGMWQEGVGKLFSFGGLGVWTLVDVVLIATGYLGPADGSLYIP</sequence>
<evidence type="ECO:0000313" key="13">
    <source>
        <dbReference type="Proteomes" id="UP000594260"/>
    </source>
</evidence>
<protein>
    <recommendedName>
        <fullName evidence="11">TM2 domain-containing protein</fullName>
    </recommendedName>
</protein>
<evidence type="ECO:0000256" key="5">
    <source>
        <dbReference type="ARBA" id="ARBA00022989"/>
    </source>
</evidence>
<dbReference type="KEGG" id="vde:111252294"/>
<feature type="domain" description="TM2" evidence="11">
    <location>
        <begin position="183"/>
        <end position="231"/>
    </location>
</feature>
<dbReference type="RefSeq" id="XP_022665632.1">
    <property type="nucleotide sequence ID" value="XM_022809897.1"/>
</dbReference>
<organism evidence="12 13">
    <name type="scientific">Varroa destructor</name>
    <name type="common">Honeybee mite</name>
    <dbReference type="NCBI Taxonomy" id="109461"/>
    <lineage>
        <taxon>Eukaryota</taxon>
        <taxon>Metazoa</taxon>
        <taxon>Ecdysozoa</taxon>
        <taxon>Arthropoda</taxon>
        <taxon>Chelicerata</taxon>
        <taxon>Arachnida</taxon>
        <taxon>Acari</taxon>
        <taxon>Parasitiformes</taxon>
        <taxon>Mesostigmata</taxon>
        <taxon>Gamasina</taxon>
        <taxon>Dermanyssoidea</taxon>
        <taxon>Varroidae</taxon>
        <taxon>Varroa</taxon>
    </lineage>
</organism>
<dbReference type="OrthoDB" id="10257855at2759"/>
<keyword evidence="4 10" id="KW-0732">Signal</keyword>
<dbReference type="Pfam" id="PF05154">
    <property type="entry name" value="TM2"/>
    <property type="match status" value="1"/>
</dbReference>
<feature type="transmembrane region" description="Helical" evidence="9">
    <location>
        <begin position="184"/>
        <end position="204"/>
    </location>
</feature>
<evidence type="ECO:0000256" key="4">
    <source>
        <dbReference type="ARBA" id="ARBA00022729"/>
    </source>
</evidence>
<feature type="signal peptide" evidence="10">
    <location>
        <begin position="1"/>
        <end position="22"/>
    </location>
</feature>
<dbReference type="CTD" id="43869"/>
<feature type="compositionally biased region" description="Polar residues" evidence="8">
    <location>
        <begin position="45"/>
        <end position="57"/>
    </location>
</feature>
<evidence type="ECO:0000256" key="2">
    <source>
        <dbReference type="ARBA" id="ARBA00008284"/>
    </source>
</evidence>
<dbReference type="FunCoup" id="A0A7M7KEJ3">
    <property type="interactions" value="335"/>
</dbReference>
<dbReference type="OMA" id="HANCNSA"/>
<dbReference type="EnsemblMetazoa" id="XM_022809897">
    <property type="protein sequence ID" value="XP_022665632"/>
    <property type="gene ID" value="LOC111252294"/>
</dbReference>
<name>A0A7M7KEJ3_VARDE</name>